<comment type="caution">
    <text evidence="7">The sequence shown here is derived from an EMBL/GenBank/DDBJ whole genome shotgun (WGS) entry which is preliminary data.</text>
</comment>
<dbReference type="InterPro" id="IPR038637">
    <property type="entry name" value="NPCBM_sf"/>
</dbReference>
<dbReference type="InterPro" id="IPR011429">
    <property type="entry name" value="Cyt_c_Planctomycete-type"/>
</dbReference>
<dbReference type="Proteomes" id="UP000316304">
    <property type="component" value="Unassembled WGS sequence"/>
</dbReference>
<gene>
    <name evidence="7" type="ORF">Pla52o_11200</name>
</gene>
<keyword evidence="5" id="KW-0812">Transmembrane</keyword>
<dbReference type="InterPro" id="IPR013222">
    <property type="entry name" value="Glyco_hyd_98_carb-bd"/>
</dbReference>
<dbReference type="PANTHER" id="PTHR35889">
    <property type="entry name" value="CYCLOINULO-OLIGOSACCHARIDE FRUCTANOTRANSFERASE-RELATED"/>
    <property type="match status" value="1"/>
</dbReference>
<feature type="domain" description="Cytochrome c" evidence="6">
    <location>
        <begin position="91"/>
        <end position="187"/>
    </location>
</feature>
<evidence type="ECO:0000313" key="7">
    <source>
        <dbReference type="EMBL" id="TWU24830.1"/>
    </source>
</evidence>
<dbReference type="PROSITE" id="PS51007">
    <property type="entry name" value="CYTC"/>
    <property type="match status" value="1"/>
</dbReference>
<dbReference type="GO" id="GO:0009055">
    <property type="term" value="F:electron transfer activity"/>
    <property type="evidence" value="ECO:0007669"/>
    <property type="project" value="InterPro"/>
</dbReference>
<keyword evidence="1 4" id="KW-0349">Heme</keyword>
<organism evidence="7 8">
    <name type="scientific">Novipirellula galeiformis</name>
    <dbReference type="NCBI Taxonomy" id="2528004"/>
    <lineage>
        <taxon>Bacteria</taxon>
        <taxon>Pseudomonadati</taxon>
        <taxon>Planctomycetota</taxon>
        <taxon>Planctomycetia</taxon>
        <taxon>Pirellulales</taxon>
        <taxon>Pirellulaceae</taxon>
        <taxon>Novipirellula</taxon>
    </lineage>
</organism>
<protein>
    <submittedName>
        <fullName evidence="7">NPCBM/NEW2 domain protein</fullName>
    </submittedName>
</protein>
<feature type="transmembrane region" description="Helical" evidence="5">
    <location>
        <begin position="75"/>
        <end position="96"/>
    </location>
</feature>
<dbReference type="InterPro" id="IPR022655">
    <property type="entry name" value="DUF1553"/>
</dbReference>
<dbReference type="GO" id="GO:0020037">
    <property type="term" value="F:heme binding"/>
    <property type="evidence" value="ECO:0007669"/>
    <property type="project" value="InterPro"/>
</dbReference>
<reference evidence="7 8" key="1">
    <citation type="submission" date="2019-02" db="EMBL/GenBank/DDBJ databases">
        <title>Deep-cultivation of Planctomycetes and their phenomic and genomic characterization uncovers novel biology.</title>
        <authorList>
            <person name="Wiegand S."/>
            <person name="Jogler M."/>
            <person name="Boedeker C."/>
            <person name="Pinto D."/>
            <person name="Vollmers J."/>
            <person name="Rivas-Marin E."/>
            <person name="Kohn T."/>
            <person name="Peeters S.H."/>
            <person name="Heuer A."/>
            <person name="Rast P."/>
            <person name="Oberbeckmann S."/>
            <person name="Bunk B."/>
            <person name="Jeske O."/>
            <person name="Meyerdierks A."/>
            <person name="Storesund J.E."/>
            <person name="Kallscheuer N."/>
            <person name="Luecker S."/>
            <person name="Lage O.M."/>
            <person name="Pohl T."/>
            <person name="Merkel B.J."/>
            <person name="Hornburger P."/>
            <person name="Mueller R.-W."/>
            <person name="Bruemmer F."/>
            <person name="Labrenz M."/>
            <person name="Spormann A.M."/>
            <person name="Op Den Camp H."/>
            <person name="Overmann J."/>
            <person name="Amann R."/>
            <person name="Jetten M.S.M."/>
            <person name="Mascher T."/>
            <person name="Medema M.H."/>
            <person name="Devos D.P."/>
            <person name="Kaster A.-K."/>
            <person name="Ovreas L."/>
            <person name="Rohde M."/>
            <person name="Galperin M.Y."/>
            <person name="Jogler C."/>
        </authorList>
    </citation>
    <scope>NUCLEOTIDE SEQUENCE [LARGE SCALE GENOMIC DNA]</scope>
    <source>
        <strain evidence="7 8">Pla52o</strain>
    </source>
</reference>
<dbReference type="SUPFAM" id="SSF46626">
    <property type="entry name" value="Cytochrome c"/>
    <property type="match status" value="1"/>
</dbReference>
<dbReference type="InterPro" id="IPR011444">
    <property type="entry name" value="DUF1549"/>
</dbReference>
<keyword evidence="5" id="KW-1133">Transmembrane helix</keyword>
<dbReference type="SUPFAM" id="SSF49785">
    <property type="entry name" value="Galactose-binding domain-like"/>
    <property type="match status" value="1"/>
</dbReference>
<dbReference type="InterPro" id="IPR036909">
    <property type="entry name" value="Cyt_c-like_dom_sf"/>
</dbReference>
<dbReference type="EMBL" id="SJPT01000002">
    <property type="protein sequence ID" value="TWU24830.1"/>
    <property type="molecule type" value="Genomic_DNA"/>
</dbReference>
<dbReference type="InterPro" id="IPR009056">
    <property type="entry name" value="Cyt_c-like_dom"/>
</dbReference>
<evidence type="ECO:0000256" key="2">
    <source>
        <dbReference type="ARBA" id="ARBA00022723"/>
    </source>
</evidence>
<dbReference type="GO" id="GO:0046872">
    <property type="term" value="F:metal ion binding"/>
    <property type="evidence" value="ECO:0007669"/>
    <property type="project" value="UniProtKB-KW"/>
</dbReference>
<proteinExistence type="predicted"/>
<evidence type="ECO:0000256" key="4">
    <source>
        <dbReference type="PROSITE-ProRule" id="PRU00433"/>
    </source>
</evidence>
<keyword evidence="5" id="KW-0472">Membrane</keyword>
<evidence type="ECO:0000256" key="1">
    <source>
        <dbReference type="ARBA" id="ARBA00022617"/>
    </source>
</evidence>
<dbReference type="Pfam" id="PF07587">
    <property type="entry name" value="PSD1"/>
    <property type="match status" value="1"/>
</dbReference>
<dbReference type="PANTHER" id="PTHR35889:SF3">
    <property type="entry name" value="F-BOX DOMAIN-CONTAINING PROTEIN"/>
    <property type="match status" value="1"/>
</dbReference>
<dbReference type="InterPro" id="IPR008979">
    <property type="entry name" value="Galactose-bd-like_sf"/>
</dbReference>
<dbReference type="AlphaFoldDB" id="A0A5C6CJR7"/>
<dbReference type="Pfam" id="PF07635">
    <property type="entry name" value="PSCyt1"/>
    <property type="match status" value="1"/>
</dbReference>
<evidence type="ECO:0000256" key="5">
    <source>
        <dbReference type="SAM" id="Phobius"/>
    </source>
</evidence>
<dbReference type="OrthoDB" id="127107at2"/>
<accession>A0A5C6CJR7</accession>
<name>A0A5C6CJR7_9BACT</name>
<evidence type="ECO:0000256" key="3">
    <source>
        <dbReference type="ARBA" id="ARBA00023004"/>
    </source>
</evidence>
<dbReference type="Pfam" id="PF08305">
    <property type="entry name" value="NPCBM"/>
    <property type="match status" value="1"/>
</dbReference>
<keyword evidence="3 4" id="KW-0408">Iron</keyword>
<keyword evidence="8" id="KW-1185">Reference proteome</keyword>
<keyword evidence="2 4" id="KW-0479">Metal-binding</keyword>
<evidence type="ECO:0000313" key="8">
    <source>
        <dbReference type="Proteomes" id="UP000316304"/>
    </source>
</evidence>
<dbReference type="Pfam" id="PF07583">
    <property type="entry name" value="PSCyt2"/>
    <property type="match status" value="1"/>
</dbReference>
<sequence>MTGESATMGKTISNIAESIPSASLHCFASLSQAPCCTMDSFLSVDDHSASMQQKRDAINDCPSVFVREIAKRFALAIRCLGVAGFVWFVPAIAAAGEPVDFVTQVLPIVQQHCIRCHSPGIDKGNVSLATASDLLEDDYIVPGDSDASPLVDLIIAADGGVPEMPQQSEPLSEREVQTIRDWIDQGASWPDDVVIHEKSKADETWWSLQPIRKADTTKTSIDDFVREKLAEHDLSLSPIADRRTLIRRLTFDLHGLPPSPEAVAAYVSDPDPQAYEKLVDRLLDSPHYGERYARHWLDIAHYADTHGFERDMRRDNAWRYRDYVIGALNDDKPYDRFLQEQICGDVLWPEDPQAVIATGFLASGPWDFVGQVETKSDELRRAARSLDLDDMATQVLTTTMAMTINCARCHDHKLDPISQREYYELQAVFAGVKREDRLVGGLTLQKYESDKTQLTRRLGEIDFEIGKLEGTGIDLADLVGGGNGHGTGKYRDGIDVRSGAIDRRDLGSLGTVVTNKFTPSELPYVDGVFIPNGHEDNAGIVVSSTGITVSGLPSTSGAAWDLIRNGPVTSQHSTELGGIDFTKPGHSVLGMHANAGITFDLDAIRRVNGVRNANDDGAFRFTAKLGYFGAVGSFHADAWVFIDGRLAAEYRGIRRDDGLHHVDVPVTREARFLTLVSTDGGNGYGHDQIGFGDAKFIATESISLTTREQERLQKLRSERGSVSDRLANLGPPPRFYGVSSSLDVPQVHVLIRGDPESPSGEPLAPAALGCLTMLRPALAVHHSNASQRRVALANWITHPDNPLTPRVIVNRLWQWHFGQGIVNTASDFGFGGGRPSHPELLDWLATELSSKSGSLKAMHRLILNSQTYKQQSSDAKELAGVELDAGNRLLWRQNPRRIEAEAIRDAVLFVSGKLNLERGGPGFEDFEYQEAYAPIYTYRTADQPELWRRSIYRYIVRTTPDGFLTTLDCPDPANMTPKRNTTTTPLQSLAMLNNDFMLRQARYFAERIEQEVGVAPERQVERAFELAFARKPSAQESQLAEPFVKAQGLFSLCRSLLNANEFVYLD</sequence>
<dbReference type="SMART" id="SM00776">
    <property type="entry name" value="NPCBM"/>
    <property type="match status" value="1"/>
</dbReference>
<evidence type="ECO:0000259" key="6">
    <source>
        <dbReference type="PROSITE" id="PS51007"/>
    </source>
</evidence>
<dbReference type="Gene3D" id="2.60.120.1060">
    <property type="entry name" value="NPCBM/NEW2 domain"/>
    <property type="match status" value="1"/>
</dbReference>